<reference evidence="1 2" key="1">
    <citation type="journal article" date="2022" name="New Phytol.">
        <title>Ecological generalism drives hyperdiversity of secondary metabolite gene clusters in xylarialean endophytes.</title>
        <authorList>
            <person name="Franco M.E.E."/>
            <person name="Wisecaver J.H."/>
            <person name="Arnold A.E."/>
            <person name="Ju Y.M."/>
            <person name="Slot J.C."/>
            <person name="Ahrendt S."/>
            <person name="Moore L.P."/>
            <person name="Eastman K.E."/>
            <person name="Scott K."/>
            <person name="Konkel Z."/>
            <person name="Mondo S.J."/>
            <person name="Kuo A."/>
            <person name="Hayes R.D."/>
            <person name="Haridas S."/>
            <person name="Andreopoulos B."/>
            <person name="Riley R."/>
            <person name="LaButti K."/>
            <person name="Pangilinan J."/>
            <person name="Lipzen A."/>
            <person name="Amirebrahimi M."/>
            <person name="Yan J."/>
            <person name="Adam C."/>
            <person name="Keymanesh K."/>
            <person name="Ng V."/>
            <person name="Louie K."/>
            <person name="Northen T."/>
            <person name="Drula E."/>
            <person name="Henrissat B."/>
            <person name="Hsieh H.M."/>
            <person name="Youens-Clark K."/>
            <person name="Lutzoni F."/>
            <person name="Miadlikowska J."/>
            <person name="Eastwood D.C."/>
            <person name="Hamelin R.C."/>
            <person name="Grigoriev I.V."/>
            <person name="U'Ren J.M."/>
        </authorList>
    </citation>
    <scope>NUCLEOTIDE SEQUENCE [LARGE SCALE GENOMIC DNA]</scope>
    <source>
        <strain evidence="1 2">CBS 119005</strain>
    </source>
</reference>
<organism evidence="1 2">
    <name type="scientific">Hypoxylon rubiginosum</name>
    <dbReference type="NCBI Taxonomy" id="110542"/>
    <lineage>
        <taxon>Eukaryota</taxon>
        <taxon>Fungi</taxon>
        <taxon>Dikarya</taxon>
        <taxon>Ascomycota</taxon>
        <taxon>Pezizomycotina</taxon>
        <taxon>Sordariomycetes</taxon>
        <taxon>Xylariomycetidae</taxon>
        <taxon>Xylariales</taxon>
        <taxon>Hypoxylaceae</taxon>
        <taxon>Hypoxylon</taxon>
    </lineage>
</organism>
<evidence type="ECO:0000313" key="2">
    <source>
        <dbReference type="Proteomes" id="UP001497700"/>
    </source>
</evidence>
<keyword evidence="2" id="KW-1185">Reference proteome</keyword>
<name>A0ACB9YPQ7_9PEZI</name>
<sequence>MSTTSPLSTLCDKCKAIPFDNSQKGGHAVQGDDGHEYLGLADGGEMQCFESDYTTQDLYPSFPSLSRSALAGCKFCEFLKRIASIDIEAYLRNESLDVSKGFKVNIHMMYLWLGKGSSPEDPTGGLRTLFITFFFRSNDNNGL</sequence>
<gene>
    <name evidence="1" type="ORF">F4820DRAFT_72365</name>
</gene>
<dbReference type="Proteomes" id="UP001497700">
    <property type="component" value="Unassembled WGS sequence"/>
</dbReference>
<accession>A0ACB9YPQ7</accession>
<proteinExistence type="predicted"/>
<evidence type="ECO:0000313" key="1">
    <source>
        <dbReference type="EMBL" id="KAI4861319.1"/>
    </source>
</evidence>
<dbReference type="EMBL" id="MU393556">
    <property type="protein sequence ID" value="KAI4861319.1"/>
    <property type="molecule type" value="Genomic_DNA"/>
</dbReference>
<protein>
    <submittedName>
        <fullName evidence="1">Uncharacterized protein</fullName>
    </submittedName>
</protein>
<comment type="caution">
    <text evidence="1">The sequence shown here is derived from an EMBL/GenBank/DDBJ whole genome shotgun (WGS) entry which is preliminary data.</text>
</comment>